<dbReference type="Proteomes" id="UP000036700">
    <property type="component" value="Chromosome"/>
</dbReference>
<dbReference type="PANTHER" id="PTHR35560:SF3">
    <property type="entry name" value="PEPTIDASE S9 PROLYL OLIGOPEPTIDASE CATALYTIC DOMAIN-CONTAINING PROTEIN"/>
    <property type="match status" value="1"/>
</dbReference>
<accession>A0A0G3EZ09</accession>
<keyword evidence="2" id="KW-1185">Reference proteome</keyword>
<organism evidence="1 2">
    <name type="scientific">Pandoraea thiooxydans</name>
    <dbReference type="NCBI Taxonomy" id="445709"/>
    <lineage>
        <taxon>Bacteria</taxon>
        <taxon>Pseudomonadati</taxon>
        <taxon>Pseudomonadota</taxon>
        <taxon>Betaproteobacteria</taxon>
        <taxon>Burkholderiales</taxon>
        <taxon>Burkholderiaceae</taxon>
        <taxon>Pandoraea</taxon>
    </lineage>
</organism>
<dbReference type="PATRIC" id="fig|445709.3.peg.3510"/>
<protein>
    <recommendedName>
        <fullName evidence="3">AB hydrolase-1 domain-containing protein</fullName>
    </recommendedName>
</protein>
<sequence>MGLAGGALGVAARPAGAAPAHVYRAHLRPVKVVASSMIDIGRPGHPALLPLIASADLARPQPGVTRAVIVVHGKLRNADTYYATLRRAAEAAGAAGQRALLIAPQFLATIDMAPNHVPADVLHWHGTGWMGGEPAAGPQPLSSYAALDALLARLAERANFPQLRDVVLAGFSGGAQVAQRYALAVHGLRALARRGIRVSFVVASPSSYAYFDKLRPVGDPRDGRVTFARYDAAQCPGYDDWKYGLENLPPYLAGSTPQRLEQRYVRRDITYFVGGDDNDPAQRALDKSCPAEAQGSQRLARATAYYAYLRQRHPNLAQPMIVVPGAGHNEARVLTTPCAQSALFGVPGCHRLQETKSQ</sequence>
<evidence type="ECO:0000313" key="2">
    <source>
        <dbReference type="Proteomes" id="UP000036700"/>
    </source>
</evidence>
<gene>
    <name evidence="1" type="ORF">ABW99_16615</name>
</gene>
<dbReference type="STRING" id="445709.ABW99_16615"/>
<evidence type="ECO:0008006" key="3">
    <source>
        <dbReference type="Google" id="ProtNLM"/>
    </source>
</evidence>
<name>A0A0G3EZ09_9BURK</name>
<dbReference type="Gene3D" id="3.40.50.1820">
    <property type="entry name" value="alpha/beta hydrolase"/>
    <property type="match status" value="1"/>
</dbReference>
<dbReference type="EMBL" id="CP011568">
    <property type="protein sequence ID" value="AKJ70657.1"/>
    <property type="molecule type" value="Genomic_DNA"/>
</dbReference>
<dbReference type="SUPFAM" id="SSF53474">
    <property type="entry name" value="alpha/beta-Hydrolases"/>
    <property type="match status" value="1"/>
</dbReference>
<dbReference type="OrthoDB" id="1094867at2"/>
<dbReference type="InterPro" id="IPR029058">
    <property type="entry name" value="AB_hydrolase_fold"/>
</dbReference>
<reference evidence="2" key="1">
    <citation type="submission" date="2015-06" db="EMBL/GenBank/DDBJ databases">
        <authorList>
            <person name="Lim Y.L."/>
            <person name="Ee R."/>
            <person name="Yong D."/>
            <person name="How K.Y."/>
            <person name="Yin W.F."/>
            <person name="Chan K.G."/>
        </authorList>
    </citation>
    <scope>NUCLEOTIDE SEQUENCE [LARGE SCALE GENOMIC DNA]</scope>
    <source>
        <strain evidence="2">DSM 25325</strain>
    </source>
</reference>
<proteinExistence type="predicted"/>
<dbReference type="KEGG" id="ptx:ABW99_16615"/>
<evidence type="ECO:0000313" key="1">
    <source>
        <dbReference type="EMBL" id="AKJ70657.1"/>
    </source>
</evidence>
<dbReference type="AlphaFoldDB" id="A0A0G3EZ09"/>
<dbReference type="PANTHER" id="PTHR35560">
    <property type="entry name" value="BLL0132 PROTEIN"/>
    <property type="match status" value="1"/>
</dbReference>